<organism evidence="1">
    <name type="scientific">marine sediment metagenome</name>
    <dbReference type="NCBI Taxonomy" id="412755"/>
    <lineage>
        <taxon>unclassified sequences</taxon>
        <taxon>metagenomes</taxon>
        <taxon>ecological metagenomes</taxon>
    </lineage>
</organism>
<dbReference type="AlphaFoldDB" id="A0A0F9JMX2"/>
<sequence>MTLRVKAGTPKGVDAAIHNAATKEEVRDYSDSPVPRNCRKTEEQVRESANDFLQQMEEGFSSEEANQGNPFDIPAVGSTKPRTTAEAFAELAFRIRILMVECFIPKGYEVVQTKPLKEMVDFVGLARELWASYEPLLGGQNTTTILQVEAPPELEEEENNG</sequence>
<reference evidence="1" key="1">
    <citation type="journal article" date="2015" name="Nature">
        <title>Complex archaea that bridge the gap between prokaryotes and eukaryotes.</title>
        <authorList>
            <person name="Spang A."/>
            <person name="Saw J.H."/>
            <person name="Jorgensen S.L."/>
            <person name="Zaremba-Niedzwiedzka K."/>
            <person name="Martijn J."/>
            <person name="Lind A.E."/>
            <person name="van Eijk R."/>
            <person name="Schleper C."/>
            <person name="Guy L."/>
            <person name="Ettema T.J."/>
        </authorList>
    </citation>
    <scope>NUCLEOTIDE SEQUENCE</scope>
</reference>
<comment type="caution">
    <text evidence="1">The sequence shown here is derived from an EMBL/GenBank/DDBJ whole genome shotgun (WGS) entry which is preliminary data.</text>
</comment>
<gene>
    <name evidence="1" type="ORF">LCGC14_1737780</name>
</gene>
<protein>
    <submittedName>
        <fullName evidence="1">Uncharacterized protein</fullName>
    </submittedName>
</protein>
<name>A0A0F9JMX2_9ZZZZ</name>
<evidence type="ECO:0000313" key="1">
    <source>
        <dbReference type="EMBL" id="KKM07061.1"/>
    </source>
</evidence>
<accession>A0A0F9JMX2</accession>
<dbReference type="EMBL" id="LAZR01015855">
    <property type="protein sequence ID" value="KKM07061.1"/>
    <property type="molecule type" value="Genomic_DNA"/>
</dbReference>
<proteinExistence type="predicted"/>